<organism evidence="2 3">
    <name type="scientific">Cylindrotheca closterium</name>
    <dbReference type="NCBI Taxonomy" id="2856"/>
    <lineage>
        <taxon>Eukaryota</taxon>
        <taxon>Sar</taxon>
        <taxon>Stramenopiles</taxon>
        <taxon>Ochrophyta</taxon>
        <taxon>Bacillariophyta</taxon>
        <taxon>Bacillariophyceae</taxon>
        <taxon>Bacillariophycidae</taxon>
        <taxon>Bacillariales</taxon>
        <taxon>Bacillariaceae</taxon>
        <taxon>Cylindrotheca</taxon>
    </lineage>
</organism>
<gene>
    <name evidence="2" type="ORF">CYCCA115_LOCUS23794</name>
</gene>
<comment type="caution">
    <text evidence="2">The sequence shown here is derived from an EMBL/GenBank/DDBJ whole genome shotgun (WGS) entry which is preliminary data.</text>
</comment>
<dbReference type="AlphaFoldDB" id="A0AAD2GCI4"/>
<name>A0AAD2GCI4_9STRA</name>
<keyword evidence="1" id="KW-0175">Coiled coil</keyword>
<keyword evidence="3" id="KW-1185">Reference proteome</keyword>
<dbReference type="Proteomes" id="UP001295423">
    <property type="component" value="Unassembled WGS sequence"/>
</dbReference>
<evidence type="ECO:0000313" key="3">
    <source>
        <dbReference type="Proteomes" id="UP001295423"/>
    </source>
</evidence>
<accession>A0AAD2GCI4</accession>
<reference evidence="2" key="1">
    <citation type="submission" date="2023-08" db="EMBL/GenBank/DDBJ databases">
        <authorList>
            <person name="Audoor S."/>
            <person name="Bilcke G."/>
        </authorList>
    </citation>
    <scope>NUCLEOTIDE SEQUENCE</scope>
</reference>
<sequence>MKLVEEKAKSCRWRHEAPVHRQLIRDIKFRYGPKTKATEIHRDPERQYSNYSIQTIRTKVKEVRLLVQNLHCYDMWPDNTTAFLESCELDRLPDPTENFLRSSKATSSDAAALDLEVAELTNRLVKKDAENKEIKRARDQLQAEYNQIVNDRQSLQVACNQIAKVRDRLNTENKKIKFAKDKLQAEFHQTLIKIRNGIDQIAQDRDKLTTENKQIKSAMGNLEAEFQQTKNKKRNIEDAFNRITQDRDKLDTENKQIQSAIDKLQVEFQQTKAKKRNLKDAYNRIAYDRDRLYTENKRMKREQIELAQEMRGFVETTKQSMSHHNDTLWEQCEAIMKNELSFAQRIMHVD</sequence>
<protein>
    <submittedName>
        <fullName evidence="2">Uncharacterized protein</fullName>
    </submittedName>
</protein>
<evidence type="ECO:0000256" key="1">
    <source>
        <dbReference type="SAM" id="Coils"/>
    </source>
</evidence>
<evidence type="ECO:0000313" key="2">
    <source>
        <dbReference type="EMBL" id="CAJ1969602.1"/>
    </source>
</evidence>
<dbReference type="EMBL" id="CAKOGP040002424">
    <property type="protein sequence ID" value="CAJ1969602.1"/>
    <property type="molecule type" value="Genomic_DNA"/>
</dbReference>
<feature type="coiled-coil region" evidence="1">
    <location>
        <begin position="110"/>
        <end position="309"/>
    </location>
</feature>
<dbReference type="Gene3D" id="1.20.5.400">
    <property type="match status" value="1"/>
</dbReference>
<proteinExistence type="predicted"/>